<dbReference type="GO" id="GO:0019752">
    <property type="term" value="P:carboxylic acid metabolic process"/>
    <property type="evidence" value="ECO:0007669"/>
    <property type="project" value="InterPro"/>
</dbReference>
<dbReference type="GO" id="GO:0005737">
    <property type="term" value="C:cytoplasm"/>
    <property type="evidence" value="ECO:0007669"/>
    <property type="project" value="TreeGrafter"/>
</dbReference>
<keyword evidence="5 7" id="KW-0456">Lyase</keyword>
<evidence type="ECO:0000256" key="5">
    <source>
        <dbReference type="ARBA" id="ARBA00023239"/>
    </source>
</evidence>
<dbReference type="Proteomes" id="UP000504637">
    <property type="component" value="Unplaced"/>
</dbReference>
<organism evidence="10">
    <name type="scientific">Dissoconium aciculare CBS 342.82</name>
    <dbReference type="NCBI Taxonomy" id="1314786"/>
    <lineage>
        <taxon>Eukaryota</taxon>
        <taxon>Fungi</taxon>
        <taxon>Dikarya</taxon>
        <taxon>Ascomycota</taxon>
        <taxon>Pezizomycotina</taxon>
        <taxon>Dothideomycetes</taxon>
        <taxon>Dothideomycetidae</taxon>
        <taxon>Mycosphaerellales</taxon>
        <taxon>Dissoconiaceae</taxon>
        <taxon>Dissoconium</taxon>
    </lineage>
</organism>
<keyword evidence="9" id="KW-1185">Reference proteome</keyword>
<evidence type="ECO:0000256" key="8">
    <source>
        <dbReference type="SAM" id="MobiDB-lite"/>
    </source>
</evidence>
<dbReference type="RefSeq" id="XP_033459497.1">
    <property type="nucleotide sequence ID" value="XM_033605068.1"/>
</dbReference>
<evidence type="ECO:0000256" key="6">
    <source>
        <dbReference type="PIRSR" id="PIRSR602129-50"/>
    </source>
</evidence>
<evidence type="ECO:0000256" key="2">
    <source>
        <dbReference type="ARBA" id="ARBA00009533"/>
    </source>
</evidence>
<dbReference type="Gene3D" id="3.40.640.10">
    <property type="entry name" value="Type I PLP-dependent aspartate aminotransferase-like (Major domain)"/>
    <property type="match status" value="1"/>
</dbReference>
<dbReference type="InterPro" id="IPR015422">
    <property type="entry name" value="PyrdxlP-dep_Trfase_small"/>
</dbReference>
<dbReference type="PANTHER" id="PTHR11999:SF70">
    <property type="entry name" value="MIP05841P"/>
    <property type="match status" value="1"/>
</dbReference>
<keyword evidence="3" id="KW-0210">Decarboxylase</keyword>
<dbReference type="Pfam" id="PF00282">
    <property type="entry name" value="Pyridoxal_deC"/>
    <property type="match status" value="1"/>
</dbReference>
<dbReference type="SUPFAM" id="SSF53383">
    <property type="entry name" value="PLP-dependent transferases"/>
    <property type="match status" value="1"/>
</dbReference>
<comment type="cofactor">
    <cofactor evidence="1 6 7">
        <name>pyridoxal 5'-phosphate</name>
        <dbReference type="ChEBI" id="CHEBI:597326"/>
    </cofactor>
</comment>
<evidence type="ECO:0008006" key="11">
    <source>
        <dbReference type="Google" id="ProtNLM"/>
    </source>
</evidence>
<name>A0A6J3M356_9PEZI</name>
<dbReference type="GeneID" id="54362868"/>
<dbReference type="GO" id="GO:0030170">
    <property type="term" value="F:pyridoxal phosphate binding"/>
    <property type="evidence" value="ECO:0007669"/>
    <property type="project" value="InterPro"/>
</dbReference>
<reference evidence="10" key="3">
    <citation type="submission" date="2025-08" db="UniProtKB">
        <authorList>
            <consortium name="RefSeq"/>
        </authorList>
    </citation>
    <scope>IDENTIFICATION</scope>
    <source>
        <strain evidence="10">CBS 342.82</strain>
    </source>
</reference>
<feature type="compositionally biased region" description="Basic and acidic residues" evidence="8">
    <location>
        <begin position="463"/>
        <end position="477"/>
    </location>
</feature>
<evidence type="ECO:0000256" key="7">
    <source>
        <dbReference type="RuleBase" id="RU000382"/>
    </source>
</evidence>
<evidence type="ECO:0000313" key="10">
    <source>
        <dbReference type="RefSeq" id="XP_033459497.1"/>
    </source>
</evidence>
<dbReference type="GO" id="GO:0006520">
    <property type="term" value="P:amino acid metabolic process"/>
    <property type="evidence" value="ECO:0007669"/>
    <property type="project" value="InterPro"/>
</dbReference>
<dbReference type="Gene3D" id="3.90.1150.10">
    <property type="entry name" value="Aspartate Aminotransferase, domain 1"/>
    <property type="match status" value="1"/>
</dbReference>
<evidence type="ECO:0000256" key="1">
    <source>
        <dbReference type="ARBA" id="ARBA00001933"/>
    </source>
</evidence>
<dbReference type="InterPro" id="IPR015421">
    <property type="entry name" value="PyrdxlP-dep_Trfase_major"/>
</dbReference>
<dbReference type="InterPro" id="IPR015424">
    <property type="entry name" value="PyrdxlP-dep_Trfase"/>
</dbReference>
<dbReference type="InterPro" id="IPR010977">
    <property type="entry name" value="Aromatic_deC"/>
</dbReference>
<dbReference type="PRINTS" id="PR00800">
    <property type="entry name" value="YHDCRBOXLASE"/>
</dbReference>
<accession>A0A6J3M356</accession>
<dbReference type="InterPro" id="IPR002129">
    <property type="entry name" value="PyrdxlP-dep_de-COase"/>
</dbReference>
<gene>
    <name evidence="10" type="ORF">K489DRAFT_381222</name>
</gene>
<protein>
    <recommendedName>
        <fullName evidence="11">PLP-dependent transferase</fullName>
    </recommendedName>
</protein>
<feature type="region of interest" description="Disordered" evidence="8">
    <location>
        <begin position="1"/>
        <end position="34"/>
    </location>
</feature>
<dbReference type="InterPro" id="IPR021115">
    <property type="entry name" value="Pyridoxal-P_BS"/>
</dbReference>
<comment type="similarity">
    <text evidence="2 7">Belongs to the group II decarboxylase family.</text>
</comment>
<reference evidence="10" key="2">
    <citation type="submission" date="2020-04" db="EMBL/GenBank/DDBJ databases">
        <authorList>
            <consortium name="NCBI Genome Project"/>
        </authorList>
    </citation>
    <scope>NUCLEOTIDE SEQUENCE</scope>
    <source>
        <strain evidence="10">CBS 342.82</strain>
    </source>
</reference>
<evidence type="ECO:0000256" key="4">
    <source>
        <dbReference type="ARBA" id="ARBA00022898"/>
    </source>
</evidence>
<dbReference type="PROSITE" id="PS00392">
    <property type="entry name" value="DDC_GAD_HDC_YDC"/>
    <property type="match status" value="1"/>
</dbReference>
<proteinExistence type="inferred from homology"/>
<dbReference type="Gene3D" id="1.20.1340.10">
    <property type="entry name" value="dopa decarboxylase, N-terminal domain"/>
    <property type="match status" value="1"/>
</dbReference>
<reference evidence="10" key="1">
    <citation type="submission" date="2020-01" db="EMBL/GenBank/DDBJ databases">
        <authorList>
            <consortium name="DOE Joint Genome Institute"/>
            <person name="Haridas S."/>
            <person name="Albert R."/>
            <person name="Binder M."/>
            <person name="Bloem J."/>
            <person name="Labutti K."/>
            <person name="Salamov A."/>
            <person name="Andreopoulos B."/>
            <person name="Baker S.E."/>
            <person name="Barry K."/>
            <person name="Bills G."/>
            <person name="Bluhm B.H."/>
            <person name="Cannon C."/>
            <person name="Castanera R."/>
            <person name="Culley D.E."/>
            <person name="Daum C."/>
            <person name="Ezra D."/>
            <person name="Gonzalez J.B."/>
            <person name="Henrissat B."/>
            <person name="Kuo A."/>
            <person name="Liang C."/>
            <person name="Lipzen A."/>
            <person name="Lutzoni F."/>
            <person name="Magnuson J."/>
            <person name="Mondo S."/>
            <person name="Nolan M."/>
            <person name="Ohm R."/>
            <person name="Pangilinan J."/>
            <person name="Park H.-J."/>
            <person name="Ramirez L."/>
            <person name="Alfaro M."/>
            <person name="Sun H."/>
            <person name="Tritt A."/>
            <person name="Yoshinaga Y."/>
            <person name="Zwiers L.-H."/>
            <person name="Turgeon B.G."/>
            <person name="Goodwin S.B."/>
            <person name="Spatafora J.W."/>
            <person name="Crous P.W."/>
            <person name="Grigoriev I.V."/>
        </authorList>
    </citation>
    <scope>NUCLEOTIDE SEQUENCE</scope>
    <source>
        <strain evidence="10">CBS 342.82</strain>
    </source>
</reference>
<keyword evidence="4 6" id="KW-0663">Pyridoxal phosphate</keyword>
<dbReference type="PANTHER" id="PTHR11999">
    <property type="entry name" value="GROUP II PYRIDOXAL-5-PHOSPHATE DECARBOXYLASE"/>
    <property type="match status" value="1"/>
</dbReference>
<feature type="modified residue" description="N6-(pyridoxal phosphate)lysine" evidence="6">
    <location>
        <position position="343"/>
    </location>
</feature>
<evidence type="ECO:0000256" key="3">
    <source>
        <dbReference type="ARBA" id="ARBA00022793"/>
    </source>
</evidence>
<feature type="region of interest" description="Disordered" evidence="8">
    <location>
        <begin position="460"/>
        <end position="481"/>
    </location>
</feature>
<sequence length="557" mass="61623">MASTNNASHDVDRSSGAGRPSTVDHRTVPPLGMTGQEFQKAGLSVINEIEKYYSEISTRDVLPSIEPGYLRKLLPTSPPQHGEAWPEIEKDIERAIMPGITHWQSPKFMAFFSASSTYPGMLGELWSAALTAPAFNWICSPAVTELETIVLDWLAQALALPEIFHSHGTGGGVIQGSASEAIVTVVVAARERYVRRQIEREGVVDADAIEDRSCEIRAKLVALCSDQAHSSTHKAANIAGTRIRKLSTRREDAYALKGGVLRKKIEELISQGLFPYYLTVSIGATSTCAVDDLVEIAGVAKDYPDIWIHCDAAYAGAALVLPEYQHLSKQLAFLDSFDMNMHKWLLTNFDASCLYVRKRRDLTDTLGMTPAYLKNQFTDSGLVTDYRDWQIPLGRRFRALKIWFVMRTWGVAGLQEHIRHHIALGKLFADLVRSRSDIFSILSPPDFALTVLTVVPRNAGRPENTKAADGGDPRPDQDSEVSVQPLVDDANIKAANDVTEKVYNIIDSSREYFLTSTLVGGVYAIRVVSANPLAEEKYVRDVYEKLVQAAEKVLDEV</sequence>
<dbReference type="OrthoDB" id="639767at2759"/>
<dbReference type="AlphaFoldDB" id="A0A6J3M356"/>
<dbReference type="GO" id="GO:0016831">
    <property type="term" value="F:carboxy-lyase activity"/>
    <property type="evidence" value="ECO:0007669"/>
    <property type="project" value="UniProtKB-KW"/>
</dbReference>
<evidence type="ECO:0000313" key="9">
    <source>
        <dbReference type="Proteomes" id="UP000504637"/>
    </source>
</evidence>